<evidence type="ECO:0000313" key="1">
    <source>
        <dbReference type="EMBL" id="UXC18864.1"/>
    </source>
</evidence>
<gene>
    <name evidence="1" type="ORF">N4T19_01645</name>
</gene>
<evidence type="ECO:0000313" key="2">
    <source>
        <dbReference type="Proteomes" id="UP001058290"/>
    </source>
</evidence>
<name>A0ABY6A013_9BURK</name>
<keyword evidence="2" id="KW-1185">Reference proteome</keyword>
<dbReference type="RefSeq" id="WP_116925164.1">
    <property type="nucleotide sequence ID" value="NZ_CP104377.1"/>
</dbReference>
<dbReference type="EMBL" id="CP104377">
    <property type="protein sequence ID" value="UXC18864.1"/>
    <property type="molecule type" value="Genomic_DNA"/>
</dbReference>
<dbReference type="Proteomes" id="UP001058290">
    <property type="component" value="Chromosome"/>
</dbReference>
<reference evidence="1" key="1">
    <citation type="submission" date="2022-09" db="EMBL/GenBank/DDBJ databases">
        <title>Bacterial diversity in gut of crayfish and pufferfish.</title>
        <authorList>
            <person name="Huang Y."/>
        </authorList>
    </citation>
    <scope>NUCLEOTIDE SEQUENCE</scope>
    <source>
        <strain evidence="1">PR12</strain>
    </source>
</reference>
<accession>A0ABY6A013</accession>
<sequence length="106" mass="11783">MDWKRALVIAALVKQKVAEVDALGLWQHILPEVAASEQALDALEMCLGESLDSGYRSFLLHAERFITRLTYSVSTISWRGHALIVRRNLAIRWSGCPTCADATGQN</sequence>
<proteinExistence type="predicted"/>
<protein>
    <submittedName>
        <fullName evidence="1">Uncharacterized protein</fullName>
    </submittedName>
</protein>
<organism evidence="1 2">
    <name type="scientific">Comamonas squillarum</name>
    <dbReference type="NCBI Taxonomy" id="2977320"/>
    <lineage>
        <taxon>Bacteria</taxon>
        <taxon>Pseudomonadati</taxon>
        <taxon>Pseudomonadota</taxon>
        <taxon>Betaproteobacteria</taxon>
        <taxon>Burkholderiales</taxon>
        <taxon>Comamonadaceae</taxon>
        <taxon>Comamonas</taxon>
    </lineage>
</organism>